<evidence type="ECO:0000256" key="1">
    <source>
        <dbReference type="SAM" id="MobiDB-lite"/>
    </source>
</evidence>
<dbReference type="OrthoDB" id="3469225at2759"/>
<feature type="region of interest" description="Disordered" evidence="1">
    <location>
        <begin position="35"/>
        <end position="59"/>
    </location>
</feature>
<dbReference type="eggNOG" id="ENOG502SVZ7">
    <property type="taxonomic scope" value="Eukaryota"/>
</dbReference>
<dbReference type="AlphaFoldDB" id="A1C905"/>
<dbReference type="PANTHER" id="PTHR37540">
    <property type="entry name" value="TRANSCRIPTION FACTOR (ACR-2), PUTATIVE-RELATED-RELATED"/>
    <property type="match status" value="1"/>
</dbReference>
<dbReference type="Proteomes" id="UP000006701">
    <property type="component" value="Unassembled WGS sequence"/>
</dbReference>
<organism evidence="2 3">
    <name type="scientific">Aspergillus clavatus (strain ATCC 1007 / CBS 513.65 / DSM 816 / NCTC 3887 / NRRL 1 / QM 1276 / 107)</name>
    <dbReference type="NCBI Taxonomy" id="344612"/>
    <lineage>
        <taxon>Eukaryota</taxon>
        <taxon>Fungi</taxon>
        <taxon>Dikarya</taxon>
        <taxon>Ascomycota</taxon>
        <taxon>Pezizomycotina</taxon>
        <taxon>Eurotiomycetes</taxon>
        <taxon>Eurotiomycetidae</taxon>
        <taxon>Eurotiales</taxon>
        <taxon>Aspergillaceae</taxon>
        <taxon>Aspergillus</taxon>
        <taxon>Aspergillus subgen. Fumigati</taxon>
    </lineage>
</organism>
<dbReference type="GeneID" id="4707165"/>
<dbReference type="HOGENOM" id="CLU_022766_0_0_1"/>
<reference evidence="2 3" key="1">
    <citation type="journal article" date="2008" name="PLoS Genet.">
        <title>Genomic islands in the pathogenic filamentous fungus Aspergillus fumigatus.</title>
        <authorList>
            <person name="Fedorova N.D."/>
            <person name="Khaldi N."/>
            <person name="Joardar V.S."/>
            <person name="Maiti R."/>
            <person name="Amedeo P."/>
            <person name="Anderson M.J."/>
            <person name="Crabtree J."/>
            <person name="Silva J.C."/>
            <person name="Badger J.H."/>
            <person name="Albarraq A."/>
            <person name="Angiuoli S."/>
            <person name="Bussey H."/>
            <person name="Bowyer P."/>
            <person name="Cotty P.J."/>
            <person name="Dyer P.S."/>
            <person name="Egan A."/>
            <person name="Galens K."/>
            <person name="Fraser-Liggett C.M."/>
            <person name="Haas B.J."/>
            <person name="Inman J.M."/>
            <person name="Kent R."/>
            <person name="Lemieux S."/>
            <person name="Malavazi I."/>
            <person name="Orvis J."/>
            <person name="Roemer T."/>
            <person name="Ronning C.M."/>
            <person name="Sundaram J.P."/>
            <person name="Sutton G."/>
            <person name="Turner G."/>
            <person name="Venter J.C."/>
            <person name="White O.R."/>
            <person name="Whitty B.R."/>
            <person name="Youngman P."/>
            <person name="Wolfe K.H."/>
            <person name="Goldman G.H."/>
            <person name="Wortman J.R."/>
            <person name="Jiang B."/>
            <person name="Denning D.W."/>
            <person name="Nierman W.C."/>
        </authorList>
    </citation>
    <scope>NUCLEOTIDE SEQUENCE [LARGE SCALE GENOMIC DNA]</scope>
    <source>
        <strain evidence="3">ATCC 1007 / CBS 513.65 / DSM 816 / NCTC 3887 / NRRL 1</strain>
    </source>
</reference>
<evidence type="ECO:0000313" key="2">
    <source>
        <dbReference type="EMBL" id="EAW13329.1"/>
    </source>
</evidence>
<protein>
    <submittedName>
        <fullName evidence="2">Tachykinin family protein</fullName>
    </submittedName>
</protein>
<sequence length="563" mass="62438">MFTFIDHDDDLSSKRIRDANARKAIRSHVMRDVRRRERLAGLKRTSKRETRPKQTESSSAIIPMHSESAASAYLLGAESASPSSAASSLPDTEVAFGRLNSQQGRWRPTVWRAGHLVPPTPAPSPLAFPPSWLLDPFDTLPGAGETPSMVARLVFYWKSVFVPMTFPEEYKVAEQAETELMVKSSFSDPGSFYGLMTMCAAHRAVLSGRHIDFHALDNPRPSGFDADYYTMKGRCIREMNTKMRDSTRTLSDAAFDTIVNLITSALIIGLFDEARIHLAGLKRMVELRGGLMAESIHRSTMLVAIITADVKSAAGLMVKPIFPLPWDSRPVSSSIQERIRPPASSVLTRLGSALLANPLLSLPLLRVLHVMRDIVLYSQTYRESPASFHPGDHDFFRVLNCEIEHRLLSYIYTDFRSGGVPSATELDVHPVEAVTRVASICFLNQFLIVSPPSSGMARALTKHLKVAVSSCFLSLQSNTPKDVYGLLAWALCIGAQASMGQAERPWFVARLAQLAVTCDWQTWDQFANVLVDYFYLPGVHEISWQSAWGETAIGRPGRSGRGR</sequence>
<dbReference type="EMBL" id="DS027048">
    <property type="protein sequence ID" value="EAW13329.1"/>
    <property type="molecule type" value="Genomic_DNA"/>
</dbReference>
<gene>
    <name evidence="2" type="ORF">ACLA_053750</name>
</gene>
<name>A1C905_ASPCL</name>
<dbReference type="PANTHER" id="PTHR37540:SF5">
    <property type="entry name" value="TRANSCRIPTION FACTOR DOMAIN-CONTAINING PROTEIN"/>
    <property type="match status" value="1"/>
</dbReference>
<accession>A1C905</accession>
<dbReference type="InterPro" id="IPR021858">
    <property type="entry name" value="Fun_TF"/>
</dbReference>
<dbReference type="VEuPathDB" id="FungiDB:ACLA_053750"/>
<evidence type="ECO:0000313" key="3">
    <source>
        <dbReference type="Proteomes" id="UP000006701"/>
    </source>
</evidence>
<dbReference type="KEGG" id="act:ACLA_053750"/>
<dbReference type="OMA" id="WRSIWDE"/>
<dbReference type="Pfam" id="PF11951">
    <property type="entry name" value="Fungal_trans_2"/>
    <property type="match status" value="1"/>
</dbReference>
<keyword evidence="3" id="KW-1185">Reference proteome</keyword>
<proteinExistence type="predicted"/>
<dbReference type="RefSeq" id="XP_001274755.1">
    <property type="nucleotide sequence ID" value="XM_001274754.1"/>
</dbReference>